<gene>
    <name evidence="2" type="ORF">B0H16DRAFT_1892275</name>
</gene>
<keyword evidence="3" id="KW-1185">Reference proteome</keyword>
<name>A0AAD7I541_9AGAR</name>
<comment type="caution">
    <text evidence="2">The sequence shown here is derived from an EMBL/GenBank/DDBJ whole genome shotgun (WGS) entry which is preliminary data.</text>
</comment>
<feature type="region of interest" description="Disordered" evidence="1">
    <location>
        <begin position="242"/>
        <end position="265"/>
    </location>
</feature>
<evidence type="ECO:0000313" key="2">
    <source>
        <dbReference type="EMBL" id="KAJ7735320.1"/>
    </source>
</evidence>
<evidence type="ECO:0000256" key="1">
    <source>
        <dbReference type="SAM" id="MobiDB-lite"/>
    </source>
</evidence>
<sequence length="265" mass="28231">MPRVRVIPPCRQRVRQPPKKRSPKRREMTKQRMKAASPRANTALAGARTATRAGSSSSARAPGAGTCKASRLALGDEMAICAAYRSGYCTTVLGGGGTYSYDCCAGVERTPTAVNGVVPIPPYPTFTFIFTFTYDADLAGAPPLPAVLDIGNELEVLAEVDEDEGPAYETGRGRVLISPLPLLLPPPLSLTPLESDIAPDRSNGIPIPPPGLRNAMERCTSECACECECGPALHGYPLMLRYPGGPPPEEDELTDEYDVDEVVDA</sequence>
<reference evidence="2" key="1">
    <citation type="submission" date="2023-03" db="EMBL/GenBank/DDBJ databases">
        <title>Massive genome expansion in bonnet fungi (Mycena s.s.) driven by repeated elements and novel gene families across ecological guilds.</title>
        <authorList>
            <consortium name="Lawrence Berkeley National Laboratory"/>
            <person name="Harder C.B."/>
            <person name="Miyauchi S."/>
            <person name="Viragh M."/>
            <person name="Kuo A."/>
            <person name="Thoen E."/>
            <person name="Andreopoulos B."/>
            <person name="Lu D."/>
            <person name="Skrede I."/>
            <person name="Drula E."/>
            <person name="Henrissat B."/>
            <person name="Morin E."/>
            <person name="Kohler A."/>
            <person name="Barry K."/>
            <person name="LaButti K."/>
            <person name="Morin E."/>
            <person name="Salamov A."/>
            <person name="Lipzen A."/>
            <person name="Mereny Z."/>
            <person name="Hegedus B."/>
            <person name="Baldrian P."/>
            <person name="Stursova M."/>
            <person name="Weitz H."/>
            <person name="Taylor A."/>
            <person name="Grigoriev I.V."/>
            <person name="Nagy L.G."/>
            <person name="Martin F."/>
            <person name="Kauserud H."/>
        </authorList>
    </citation>
    <scope>NUCLEOTIDE SEQUENCE</scope>
    <source>
        <strain evidence="2">CBHHK182m</strain>
    </source>
</reference>
<evidence type="ECO:0000313" key="3">
    <source>
        <dbReference type="Proteomes" id="UP001215598"/>
    </source>
</evidence>
<organism evidence="2 3">
    <name type="scientific">Mycena metata</name>
    <dbReference type="NCBI Taxonomy" id="1033252"/>
    <lineage>
        <taxon>Eukaryota</taxon>
        <taxon>Fungi</taxon>
        <taxon>Dikarya</taxon>
        <taxon>Basidiomycota</taxon>
        <taxon>Agaricomycotina</taxon>
        <taxon>Agaricomycetes</taxon>
        <taxon>Agaricomycetidae</taxon>
        <taxon>Agaricales</taxon>
        <taxon>Marasmiineae</taxon>
        <taxon>Mycenaceae</taxon>
        <taxon>Mycena</taxon>
    </lineage>
</organism>
<protein>
    <submittedName>
        <fullName evidence="2">Uncharacterized protein</fullName>
    </submittedName>
</protein>
<feature type="region of interest" description="Disordered" evidence="1">
    <location>
        <begin position="1"/>
        <end position="64"/>
    </location>
</feature>
<feature type="compositionally biased region" description="Low complexity" evidence="1">
    <location>
        <begin position="1"/>
        <end position="11"/>
    </location>
</feature>
<dbReference type="Proteomes" id="UP001215598">
    <property type="component" value="Unassembled WGS sequence"/>
</dbReference>
<feature type="compositionally biased region" description="Acidic residues" evidence="1">
    <location>
        <begin position="248"/>
        <end position="265"/>
    </location>
</feature>
<dbReference type="EMBL" id="JARKIB010000127">
    <property type="protein sequence ID" value="KAJ7735320.1"/>
    <property type="molecule type" value="Genomic_DNA"/>
</dbReference>
<feature type="compositionally biased region" description="Basic residues" evidence="1">
    <location>
        <begin position="12"/>
        <end position="24"/>
    </location>
</feature>
<dbReference type="AlphaFoldDB" id="A0AAD7I541"/>
<feature type="compositionally biased region" description="Low complexity" evidence="1">
    <location>
        <begin position="39"/>
        <end position="64"/>
    </location>
</feature>
<accession>A0AAD7I541</accession>
<proteinExistence type="predicted"/>